<name>A0A0D7AKN7_9AGAR</name>
<dbReference type="AlphaFoldDB" id="A0A0D7AKN7"/>
<dbReference type="OrthoDB" id="2537258at2759"/>
<proteinExistence type="predicted"/>
<organism evidence="1 2">
    <name type="scientific">Fistulina hepatica ATCC 64428</name>
    <dbReference type="NCBI Taxonomy" id="1128425"/>
    <lineage>
        <taxon>Eukaryota</taxon>
        <taxon>Fungi</taxon>
        <taxon>Dikarya</taxon>
        <taxon>Basidiomycota</taxon>
        <taxon>Agaricomycotina</taxon>
        <taxon>Agaricomycetes</taxon>
        <taxon>Agaricomycetidae</taxon>
        <taxon>Agaricales</taxon>
        <taxon>Fistulinaceae</taxon>
        <taxon>Fistulina</taxon>
    </lineage>
</organism>
<protein>
    <submittedName>
        <fullName evidence="1">Uncharacterized protein</fullName>
    </submittedName>
</protein>
<reference evidence="1 2" key="1">
    <citation type="journal article" date="2015" name="Fungal Genet. Biol.">
        <title>Evolution of novel wood decay mechanisms in Agaricales revealed by the genome sequences of Fistulina hepatica and Cylindrobasidium torrendii.</title>
        <authorList>
            <person name="Floudas D."/>
            <person name="Held B.W."/>
            <person name="Riley R."/>
            <person name="Nagy L.G."/>
            <person name="Koehler G."/>
            <person name="Ransdell A.S."/>
            <person name="Younus H."/>
            <person name="Chow J."/>
            <person name="Chiniquy J."/>
            <person name="Lipzen A."/>
            <person name="Tritt A."/>
            <person name="Sun H."/>
            <person name="Haridas S."/>
            <person name="LaButti K."/>
            <person name="Ohm R.A."/>
            <person name="Kues U."/>
            <person name="Blanchette R.A."/>
            <person name="Grigoriev I.V."/>
            <person name="Minto R.E."/>
            <person name="Hibbett D.S."/>
        </authorList>
    </citation>
    <scope>NUCLEOTIDE SEQUENCE [LARGE SCALE GENOMIC DNA]</scope>
    <source>
        <strain evidence="1 2">ATCC 64428</strain>
    </source>
</reference>
<sequence>MSGQATSRYNGDIKSLNRSAHIILEQPPPPTLREILSAYTTKGDGDREMLLAMLNAKSSEDQLFGHPELVHHTIHTYHVTCIHAAVVVLQLVRPFSLTSMTSIHVKRLIHPVHQPARSRERMRLPGHRSSCKFAATIFLLVRAIVRAMSGDEDEFAQYFEDFESVSDSEWDAVLSGQLSSTITDPDPLRHEVAPRPEAINENAVAVDPPATSDLVRNEHEQPAADAPALSDPAAYEDGIEFDDDVFATLDAYVETAIRSGAPHI</sequence>
<dbReference type="Proteomes" id="UP000054144">
    <property type="component" value="Unassembled WGS sequence"/>
</dbReference>
<evidence type="ECO:0000313" key="2">
    <source>
        <dbReference type="Proteomes" id="UP000054144"/>
    </source>
</evidence>
<dbReference type="EMBL" id="KN881666">
    <property type="protein sequence ID" value="KIY51343.1"/>
    <property type="molecule type" value="Genomic_DNA"/>
</dbReference>
<evidence type="ECO:0000313" key="1">
    <source>
        <dbReference type="EMBL" id="KIY51343.1"/>
    </source>
</evidence>
<gene>
    <name evidence="1" type="ORF">FISHEDRAFT_56853</name>
</gene>
<accession>A0A0D7AKN7</accession>
<keyword evidence="2" id="KW-1185">Reference proteome</keyword>